<feature type="transmembrane region" description="Helical" evidence="9">
    <location>
        <begin position="548"/>
        <end position="568"/>
    </location>
</feature>
<evidence type="ECO:0000256" key="9">
    <source>
        <dbReference type="SAM" id="Phobius"/>
    </source>
</evidence>
<feature type="transmembrane region" description="Helical" evidence="9">
    <location>
        <begin position="163"/>
        <end position="183"/>
    </location>
</feature>
<proteinExistence type="inferred from homology"/>
<dbReference type="Gene3D" id="1.20.1420.30">
    <property type="entry name" value="NCX, central ion-binding region"/>
    <property type="match status" value="2"/>
</dbReference>
<evidence type="ECO:0000256" key="3">
    <source>
        <dbReference type="ARBA" id="ARBA00022448"/>
    </source>
</evidence>
<feature type="transmembrane region" description="Helical" evidence="9">
    <location>
        <begin position="486"/>
        <end position="512"/>
    </location>
</feature>
<dbReference type="OrthoDB" id="1699231at2759"/>
<reference evidence="11 12" key="1">
    <citation type="journal article" date="2018" name="IMA Fungus">
        <title>IMA Genome-F 9: Draft genome sequence of Annulohypoxylon stygium, Aspergillus mulundensis, Berkeleyomyces basicola (syn. Thielaviopsis basicola), Ceratocystis smalleyi, two Cercospora beticola strains, Coleophoma cylindrospora, Fusarium fracticaudum, Phialophora cf. hyalina, and Morchella septimelata.</title>
        <authorList>
            <person name="Wingfield B.D."/>
            <person name="Bills G.F."/>
            <person name="Dong Y."/>
            <person name="Huang W."/>
            <person name="Nel W.J."/>
            <person name="Swalarsk-Parry B.S."/>
            <person name="Vaghefi N."/>
            <person name="Wilken P.M."/>
            <person name="An Z."/>
            <person name="de Beer Z.W."/>
            <person name="De Vos L."/>
            <person name="Chen L."/>
            <person name="Duong T.A."/>
            <person name="Gao Y."/>
            <person name="Hammerbacher A."/>
            <person name="Kikkert J.R."/>
            <person name="Li Y."/>
            <person name="Li H."/>
            <person name="Li K."/>
            <person name="Li Q."/>
            <person name="Liu X."/>
            <person name="Ma X."/>
            <person name="Naidoo K."/>
            <person name="Pethybridge S.J."/>
            <person name="Sun J."/>
            <person name="Steenkamp E.T."/>
            <person name="van der Nest M.A."/>
            <person name="van Wyk S."/>
            <person name="Wingfield M.J."/>
            <person name="Xiong C."/>
            <person name="Yue Q."/>
            <person name="Zhang X."/>
        </authorList>
    </citation>
    <scope>NUCLEOTIDE SEQUENCE [LARGE SCALE GENOMIC DNA]</scope>
    <source>
        <strain evidence="11 12">BP5796</strain>
    </source>
</reference>
<dbReference type="GO" id="GO:0006874">
    <property type="term" value="P:intracellular calcium ion homeostasis"/>
    <property type="evidence" value="ECO:0007669"/>
    <property type="project" value="TreeGrafter"/>
</dbReference>
<evidence type="ECO:0000256" key="6">
    <source>
        <dbReference type="ARBA" id="ARBA00023065"/>
    </source>
</evidence>
<dbReference type="FunFam" id="1.20.1420.30:FF:000021">
    <property type="entry name" value="Vacuolar calcium ion transporter"/>
    <property type="match status" value="1"/>
</dbReference>
<dbReference type="GO" id="GO:0015369">
    <property type="term" value="F:calcium:proton antiporter activity"/>
    <property type="evidence" value="ECO:0007669"/>
    <property type="project" value="TreeGrafter"/>
</dbReference>
<feature type="transmembrane region" description="Helical" evidence="9">
    <location>
        <begin position="285"/>
        <end position="307"/>
    </location>
</feature>
<feature type="transmembrane region" description="Helical" evidence="9">
    <location>
        <begin position="313"/>
        <end position="339"/>
    </location>
</feature>
<organism evidence="11 12">
    <name type="scientific">Coleophoma crateriformis</name>
    <dbReference type="NCBI Taxonomy" id="565419"/>
    <lineage>
        <taxon>Eukaryota</taxon>
        <taxon>Fungi</taxon>
        <taxon>Dikarya</taxon>
        <taxon>Ascomycota</taxon>
        <taxon>Pezizomycotina</taxon>
        <taxon>Leotiomycetes</taxon>
        <taxon>Helotiales</taxon>
        <taxon>Dermateaceae</taxon>
        <taxon>Coleophoma</taxon>
    </lineage>
</organism>
<accession>A0A3D8S291</accession>
<evidence type="ECO:0000313" key="11">
    <source>
        <dbReference type="EMBL" id="RDW80388.1"/>
    </source>
</evidence>
<sequence>MFRVDSIKRAARKEAWYSDSYNPFRKTTKSNTWGPSRQPDIEEGDGIQSLEPVRPYQTSPESPTGLGAINDDGIRTTKAEESQMTKANGAGESRSSEPDSGSTVVDRRSSRGSRPMSQEQKARHRFLSKFRGDKGGDDGEREEKKKKLNHKPFTLRNQLQATIFNSWINIFIIAAPIGIGLNYTPVNKIVVFVVNFIAIIPLAAMLSFATEEISLHVGETLGGLLNASFGNAVELIVAIIALAKKEVLIVQTSLIGSILSNLLLVMGMCFFFGGLRRSEQFFNQTVAQTAASLLALAVASVIIPTAFDLWSTTTAAVVAAISRGTAIILLVVYCGYLYFQLKTHNAMFQAESQKVAMRPRKHAMPEGGIAKGIARAGGLVAAPGRAQLSDRPPNDELLNSRAYEENQEEEEAEEPQLHILVAWATLAGATAIIGLCAEFMVDSISAITAGGAISEEFVGLILLPIVGNAAEHATAVTVACKDKMDLAIGVAVGSSMQVALLLLPLMVVIGWIMGQDAMTLSFDGFQVAVLFMAVLLVNYLIGDGKSHWLEGMLLQCLYVIIAVCAWYYPATAVAG</sequence>
<keyword evidence="6" id="KW-0406">Ion transport</keyword>
<evidence type="ECO:0000259" key="10">
    <source>
        <dbReference type="Pfam" id="PF01699"/>
    </source>
</evidence>
<name>A0A3D8S291_9HELO</name>
<evidence type="ECO:0000256" key="8">
    <source>
        <dbReference type="SAM" id="MobiDB-lite"/>
    </source>
</evidence>
<feature type="compositionally biased region" description="Basic and acidic residues" evidence="8">
    <location>
        <begin position="72"/>
        <end position="83"/>
    </location>
</feature>
<feature type="transmembrane region" description="Helical" evidence="9">
    <location>
        <begin position="189"/>
        <end position="209"/>
    </location>
</feature>
<comment type="similarity">
    <text evidence="2">Belongs to the Ca(2+):cation antiporter (CaCA) (TC 2.A.19) family.</text>
</comment>
<keyword evidence="12" id="KW-1185">Reference proteome</keyword>
<dbReference type="InterPro" id="IPR044880">
    <property type="entry name" value="NCX_ion-bd_dom_sf"/>
</dbReference>
<protein>
    <submittedName>
        <fullName evidence="11">Putative Ca2+-transport (H+ exchange) protein</fullName>
    </submittedName>
</protein>
<feature type="domain" description="Sodium/calcium exchanger membrane region" evidence="10">
    <location>
        <begin position="189"/>
        <end position="341"/>
    </location>
</feature>
<feature type="transmembrane region" description="Helical" evidence="9">
    <location>
        <begin position="248"/>
        <end position="273"/>
    </location>
</feature>
<feature type="region of interest" description="Disordered" evidence="8">
    <location>
        <begin position="15"/>
        <end position="149"/>
    </location>
</feature>
<dbReference type="GO" id="GO:0012505">
    <property type="term" value="C:endomembrane system"/>
    <property type="evidence" value="ECO:0007669"/>
    <property type="project" value="UniProtKB-SubCell"/>
</dbReference>
<dbReference type="PANTHER" id="PTHR31503">
    <property type="entry name" value="VACUOLAR CALCIUM ION TRANSPORTER"/>
    <property type="match status" value="1"/>
</dbReference>
<evidence type="ECO:0000256" key="5">
    <source>
        <dbReference type="ARBA" id="ARBA00022989"/>
    </source>
</evidence>
<evidence type="ECO:0000256" key="7">
    <source>
        <dbReference type="ARBA" id="ARBA00023136"/>
    </source>
</evidence>
<keyword evidence="4 9" id="KW-0812">Transmembrane</keyword>
<evidence type="ECO:0000313" key="12">
    <source>
        <dbReference type="Proteomes" id="UP000256328"/>
    </source>
</evidence>
<gene>
    <name evidence="11" type="ORF">BP5796_05086</name>
</gene>
<feature type="transmembrane region" description="Helical" evidence="9">
    <location>
        <begin position="524"/>
        <end position="541"/>
    </location>
</feature>
<dbReference type="FunFam" id="1.20.1420.30:FF:000011">
    <property type="entry name" value="Vacuolar calcium ion transporter"/>
    <property type="match status" value="1"/>
</dbReference>
<feature type="compositionally biased region" description="Basic and acidic residues" evidence="8">
    <location>
        <begin position="130"/>
        <end position="145"/>
    </location>
</feature>
<keyword evidence="5 9" id="KW-1133">Transmembrane helix</keyword>
<feature type="domain" description="Sodium/calcium exchanger membrane region" evidence="10">
    <location>
        <begin position="422"/>
        <end position="566"/>
    </location>
</feature>
<dbReference type="Proteomes" id="UP000256328">
    <property type="component" value="Unassembled WGS sequence"/>
</dbReference>
<dbReference type="EMBL" id="PDLN01000007">
    <property type="protein sequence ID" value="RDW80388.1"/>
    <property type="molecule type" value="Genomic_DNA"/>
</dbReference>
<comment type="caution">
    <text evidence="11">The sequence shown here is derived from an EMBL/GenBank/DDBJ whole genome shotgun (WGS) entry which is preliminary data.</text>
</comment>
<dbReference type="PANTHER" id="PTHR31503:SF20">
    <property type="entry name" value="CA(2+)_H(+) EXCHANGER, PUTATIVE (EUROFUNG)-RELATED"/>
    <property type="match status" value="1"/>
</dbReference>
<evidence type="ECO:0000256" key="4">
    <source>
        <dbReference type="ARBA" id="ARBA00022692"/>
    </source>
</evidence>
<dbReference type="AlphaFoldDB" id="A0A3D8S291"/>
<dbReference type="GO" id="GO:0000329">
    <property type="term" value="C:fungal-type vacuole membrane"/>
    <property type="evidence" value="ECO:0007669"/>
    <property type="project" value="TreeGrafter"/>
</dbReference>
<evidence type="ECO:0000256" key="2">
    <source>
        <dbReference type="ARBA" id="ARBA00008170"/>
    </source>
</evidence>
<feature type="transmembrane region" description="Helical" evidence="9">
    <location>
        <begin position="221"/>
        <end position="242"/>
    </location>
</feature>
<dbReference type="InterPro" id="IPR004713">
    <property type="entry name" value="CaH_exchang"/>
</dbReference>
<evidence type="ECO:0000256" key="1">
    <source>
        <dbReference type="ARBA" id="ARBA00004127"/>
    </source>
</evidence>
<keyword evidence="3" id="KW-0813">Transport</keyword>
<comment type="subcellular location">
    <subcellularLocation>
        <location evidence="1">Endomembrane system</location>
        <topology evidence="1">Multi-pass membrane protein</topology>
    </subcellularLocation>
</comment>
<dbReference type="InterPro" id="IPR004837">
    <property type="entry name" value="NaCa_Exmemb"/>
</dbReference>
<keyword evidence="7 9" id="KW-0472">Membrane</keyword>
<dbReference type="Pfam" id="PF01699">
    <property type="entry name" value="Na_Ca_ex"/>
    <property type="match status" value="2"/>
</dbReference>